<keyword evidence="1" id="KW-0540">Nuclease</keyword>
<proteinExistence type="predicted"/>
<sequence>MAKDFAKEFYRSTAWRKTRAYIYNKQHGICERCHGEYGPGEIVHHKIYLTPYNIHNPAITLGEDNLELLCRVCHAIEHESELPTDKSLMFDDEGNLIERSVDYDINRLY</sequence>
<accession>A0A8S5VHU8</accession>
<organism evidence="1">
    <name type="scientific">Myoviridae sp. ctCYN4</name>
    <dbReference type="NCBI Taxonomy" id="2825051"/>
    <lineage>
        <taxon>Viruses</taxon>
        <taxon>Duplodnaviria</taxon>
        <taxon>Heunggongvirae</taxon>
        <taxon>Uroviricota</taxon>
        <taxon>Caudoviricetes</taxon>
    </lineage>
</organism>
<dbReference type="CDD" id="cd00085">
    <property type="entry name" value="HNHc"/>
    <property type="match status" value="1"/>
</dbReference>
<protein>
    <submittedName>
        <fullName evidence="1">Endonuclease</fullName>
    </submittedName>
</protein>
<keyword evidence="1" id="KW-0255">Endonuclease</keyword>
<reference evidence="1" key="1">
    <citation type="journal article" date="2021" name="Proc. Natl. Acad. Sci. U.S.A.">
        <title>A Catalog of Tens of Thousands of Viruses from Human Metagenomes Reveals Hidden Associations with Chronic Diseases.</title>
        <authorList>
            <person name="Tisza M.J."/>
            <person name="Buck C.B."/>
        </authorList>
    </citation>
    <scope>NUCLEOTIDE SEQUENCE</scope>
    <source>
        <strain evidence="1">CtCYN4</strain>
    </source>
</reference>
<evidence type="ECO:0000313" key="1">
    <source>
        <dbReference type="EMBL" id="DAG06284.1"/>
    </source>
</evidence>
<name>A0A8S5VHU8_9CAUD</name>
<dbReference type="InterPro" id="IPR003615">
    <property type="entry name" value="HNH_nuc"/>
</dbReference>
<dbReference type="PANTHER" id="PTHR41286:SF1">
    <property type="entry name" value="HNH NUCLEASE YAJD-RELATED"/>
    <property type="match status" value="1"/>
</dbReference>
<dbReference type="PANTHER" id="PTHR41286">
    <property type="entry name" value="HNH NUCLEASE YAJD-RELATED"/>
    <property type="match status" value="1"/>
</dbReference>
<dbReference type="EMBL" id="BK016268">
    <property type="protein sequence ID" value="DAG06284.1"/>
    <property type="molecule type" value="Genomic_DNA"/>
</dbReference>
<keyword evidence="1" id="KW-0378">Hydrolase</keyword>
<dbReference type="GO" id="GO:0004519">
    <property type="term" value="F:endonuclease activity"/>
    <property type="evidence" value="ECO:0007669"/>
    <property type="project" value="UniProtKB-KW"/>
</dbReference>